<dbReference type="InterPro" id="IPR047216">
    <property type="entry name" value="Endonuclease_DUF559_bact"/>
</dbReference>
<dbReference type="PANTHER" id="PTHR38590:SF1">
    <property type="entry name" value="BLL0828 PROTEIN"/>
    <property type="match status" value="1"/>
</dbReference>
<organism evidence="2 3">
    <name type="scientific">Pontibacter locisalis</name>
    <dbReference type="NCBI Taxonomy" id="1719035"/>
    <lineage>
        <taxon>Bacteria</taxon>
        <taxon>Pseudomonadati</taxon>
        <taxon>Bacteroidota</taxon>
        <taxon>Cytophagia</taxon>
        <taxon>Cytophagales</taxon>
        <taxon>Hymenobacteraceae</taxon>
        <taxon>Pontibacter</taxon>
    </lineage>
</organism>
<evidence type="ECO:0000313" key="3">
    <source>
        <dbReference type="Proteomes" id="UP001597544"/>
    </source>
</evidence>
<reference evidence="3" key="1">
    <citation type="journal article" date="2019" name="Int. J. Syst. Evol. Microbiol.">
        <title>The Global Catalogue of Microorganisms (GCM) 10K type strain sequencing project: providing services to taxonomists for standard genome sequencing and annotation.</title>
        <authorList>
            <consortium name="The Broad Institute Genomics Platform"/>
            <consortium name="The Broad Institute Genome Sequencing Center for Infectious Disease"/>
            <person name="Wu L."/>
            <person name="Ma J."/>
        </authorList>
    </citation>
    <scope>NUCLEOTIDE SEQUENCE [LARGE SCALE GENOMIC DNA]</scope>
    <source>
        <strain evidence="3">KCTC 42498</strain>
    </source>
</reference>
<keyword evidence="2" id="KW-0540">Nuclease</keyword>
<comment type="caution">
    <text evidence="2">The sequence shown here is derived from an EMBL/GenBank/DDBJ whole genome shotgun (WGS) entry which is preliminary data.</text>
</comment>
<keyword evidence="3" id="KW-1185">Reference proteome</keyword>
<dbReference type="GO" id="GO:0004519">
    <property type="term" value="F:endonuclease activity"/>
    <property type="evidence" value="ECO:0007669"/>
    <property type="project" value="UniProtKB-KW"/>
</dbReference>
<keyword evidence="2" id="KW-0255">Endonuclease</keyword>
<sequence>MALHNRKYLKTNRQELRSSMTPAEAELWRHLKGGRLGERKFRRQHSIANYILDFYCPSEQLAIELDGQVHNNIIAEYADLERDQYLRKLNIRVLRFENKEVFDKLENVLQEIKDSFSNK</sequence>
<dbReference type="RefSeq" id="WP_377502761.1">
    <property type="nucleotide sequence ID" value="NZ_JBHULU010000002.1"/>
</dbReference>
<dbReference type="PANTHER" id="PTHR38590">
    <property type="entry name" value="BLL0828 PROTEIN"/>
    <property type="match status" value="1"/>
</dbReference>
<accession>A0ABW5II17</accession>
<dbReference type="Gene3D" id="3.40.960.10">
    <property type="entry name" value="VSR Endonuclease"/>
    <property type="match status" value="1"/>
</dbReference>
<evidence type="ECO:0000259" key="1">
    <source>
        <dbReference type="Pfam" id="PF04480"/>
    </source>
</evidence>
<keyword evidence="2" id="KW-0378">Hydrolase</keyword>
<gene>
    <name evidence="2" type="ORF">ACFSRY_01625</name>
</gene>
<dbReference type="Proteomes" id="UP001597544">
    <property type="component" value="Unassembled WGS sequence"/>
</dbReference>
<proteinExistence type="predicted"/>
<dbReference type="CDD" id="cd01038">
    <property type="entry name" value="Endonuclease_DUF559"/>
    <property type="match status" value="1"/>
</dbReference>
<dbReference type="InterPro" id="IPR011335">
    <property type="entry name" value="Restrct_endonuc-II-like"/>
</dbReference>
<feature type="domain" description="DUF559" evidence="1">
    <location>
        <begin position="8"/>
        <end position="114"/>
    </location>
</feature>
<name>A0ABW5II17_9BACT</name>
<evidence type="ECO:0000313" key="2">
    <source>
        <dbReference type="EMBL" id="MFD2512552.1"/>
    </source>
</evidence>
<dbReference type="EMBL" id="JBHULU010000002">
    <property type="protein sequence ID" value="MFD2512552.1"/>
    <property type="molecule type" value="Genomic_DNA"/>
</dbReference>
<dbReference type="InterPro" id="IPR007569">
    <property type="entry name" value="DUF559"/>
</dbReference>
<dbReference type="Pfam" id="PF04480">
    <property type="entry name" value="DUF559"/>
    <property type="match status" value="1"/>
</dbReference>
<protein>
    <submittedName>
        <fullName evidence="2">Endonuclease domain-containing protein</fullName>
    </submittedName>
</protein>
<dbReference type="SUPFAM" id="SSF52980">
    <property type="entry name" value="Restriction endonuclease-like"/>
    <property type="match status" value="1"/>
</dbReference>